<organism evidence="2 3">
    <name type="scientific">Merluccius polli</name>
    <name type="common">Benguela hake</name>
    <name type="synonym">Merluccius cadenati</name>
    <dbReference type="NCBI Taxonomy" id="89951"/>
    <lineage>
        <taxon>Eukaryota</taxon>
        <taxon>Metazoa</taxon>
        <taxon>Chordata</taxon>
        <taxon>Craniata</taxon>
        <taxon>Vertebrata</taxon>
        <taxon>Euteleostomi</taxon>
        <taxon>Actinopterygii</taxon>
        <taxon>Neopterygii</taxon>
        <taxon>Teleostei</taxon>
        <taxon>Neoteleostei</taxon>
        <taxon>Acanthomorphata</taxon>
        <taxon>Zeiogadaria</taxon>
        <taxon>Gadariae</taxon>
        <taxon>Gadiformes</taxon>
        <taxon>Gadoidei</taxon>
        <taxon>Merlucciidae</taxon>
        <taxon>Merluccius</taxon>
    </lineage>
</organism>
<dbReference type="PANTHER" id="PTHR31025:SF29">
    <property type="entry name" value="SI:CH211-196P9.1"/>
    <property type="match status" value="1"/>
</dbReference>
<evidence type="ECO:0000313" key="3">
    <source>
        <dbReference type="Proteomes" id="UP001174136"/>
    </source>
</evidence>
<accession>A0AA47MXX8</accession>
<dbReference type="PANTHER" id="PTHR31025">
    <property type="entry name" value="SI:CH211-196P9.1-RELATED"/>
    <property type="match status" value="1"/>
</dbReference>
<reference evidence="2" key="1">
    <citation type="journal article" date="2023" name="Front. Mar. Sci.">
        <title>A new Merluccius polli reference genome to investigate the effects of global change in West African waters.</title>
        <authorList>
            <person name="Mateo J.L."/>
            <person name="Blanco-Fernandez C."/>
            <person name="Garcia-Vazquez E."/>
            <person name="Machado-Schiaffino G."/>
        </authorList>
    </citation>
    <scope>NUCLEOTIDE SEQUENCE</scope>
    <source>
        <strain evidence="2">C29</strain>
        <tissue evidence="2">Fin</tissue>
    </source>
</reference>
<name>A0AA47MXX8_MERPO</name>
<feature type="region of interest" description="Disordered" evidence="1">
    <location>
        <begin position="223"/>
        <end position="254"/>
    </location>
</feature>
<feature type="compositionally biased region" description="Basic and acidic residues" evidence="1">
    <location>
        <begin position="382"/>
        <end position="392"/>
    </location>
</feature>
<protein>
    <submittedName>
        <fullName evidence="2">Uncharacterized protein</fullName>
    </submittedName>
</protein>
<feature type="region of interest" description="Disordered" evidence="1">
    <location>
        <begin position="363"/>
        <end position="392"/>
    </location>
</feature>
<dbReference type="EMBL" id="JAOPHQ010002102">
    <property type="protein sequence ID" value="KAK0148136.1"/>
    <property type="molecule type" value="Genomic_DNA"/>
</dbReference>
<sequence>MLPPELWALADRRRGGRRIPVSCETTGVECETLLKQQKVLPHPENYVNAMPLIAPVKIGTPAASTRSGCWSRVYLYCMNSLGVYNLIESIWSACYVITSSNGYIKKRTRAVRTFYVSLTRFKSAQHGSPEEALGCLTSCEMLLKVQYQGRKIYIKLDDVSHSGLLEQAKEKFSIHNQTGLYIVDETGTEVDEEIFCDLVGEKSEIIWTIVDCCHSGNGSLLQSSCTSPSPSSDTHTVSLKRRHTGDSVMSPRMDDHSSQAKELVQSLLQTKPGGEKILREYSETQEITDKVRRKLVNIVVAAMIEKYGSAPPMDARTRYALGIVTMFPCLKDPYSEKGYEHFFDAESNEGYIAWKLKNMQRELSSGSRRSSSSRDPSSNRGPEFERDVTTEHQLEGDQCREAISLLKHSTDEEQIHMKMKQTFQHRQKIVHDPKKSCTVLKVFPRFLDTKGLVLQDFQLLFGEEISTKLLEKWGTLKPKIIKESKNLTKTPVLNSLIRSAEENQDEDDDLPAWDSEMAALLLLVCLLPPPPSGKKRVVKIKVQEAMKHVVRFHKSCRSLQEITGSDEMRHPYILAVGMARNNIHDFYIVVDGQLIPCKAKSSLSAFDELFKAHYVLGISYDQALHNMYTFVQTTIYNVDVGLCHESPRVKELRAKILN</sequence>
<dbReference type="Proteomes" id="UP001174136">
    <property type="component" value="Unassembled WGS sequence"/>
</dbReference>
<dbReference type="AlphaFoldDB" id="A0AA47MXX8"/>
<feature type="compositionally biased region" description="Low complexity" evidence="1">
    <location>
        <begin position="364"/>
        <end position="380"/>
    </location>
</feature>
<feature type="compositionally biased region" description="Low complexity" evidence="1">
    <location>
        <begin position="223"/>
        <end position="237"/>
    </location>
</feature>
<evidence type="ECO:0000256" key="1">
    <source>
        <dbReference type="SAM" id="MobiDB-lite"/>
    </source>
</evidence>
<gene>
    <name evidence="2" type="ORF">N1851_012155</name>
</gene>
<comment type="caution">
    <text evidence="2">The sequence shown here is derived from an EMBL/GenBank/DDBJ whole genome shotgun (WGS) entry which is preliminary data.</text>
</comment>
<proteinExistence type="predicted"/>
<keyword evidence="3" id="KW-1185">Reference proteome</keyword>
<evidence type="ECO:0000313" key="2">
    <source>
        <dbReference type="EMBL" id="KAK0148136.1"/>
    </source>
</evidence>